<dbReference type="InterPro" id="IPR016084">
    <property type="entry name" value="Haem_Oase-like_multi-hlx"/>
</dbReference>
<protein>
    <submittedName>
        <fullName evidence="1">Biliverdin-producing heme oxygenase</fullName>
    </submittedName>
</protein>
<sequence length="211" mass="22657">MAERDGTARDGDSDGDVMRRLRIRTADEHEHLERTLDLLSPQLGRGRLGEILGRMHGFWLAAEAGLDAWAARSPADADDVAWPRRRRAALFGEDLTRLGRTATGEVPELAAVADTDQALGRLYVLEGSTLGGTFIDRHLAGLPHLSDVGIRAFAPYGSETGAMWAAFRRATRARAARGGDTDVMLISARATFQALAAWCGAVAPAPASRPT</sequence>
<dbReference type="Proteomes" id="UP001597402">
    <property type="component" value="Unassembled WGS sequence"/>
</dbReference>
<dbReference type="CDD" id="cd19166">
    <property type="entry name" value="HemeO-bac"/>
    <property type="match status" value="1"/>
</dbReference>
<dbReference type="RefSeq" id="WP_376878727.1">
    <property type="nucleotide sequence ID" value="NZ_JBHUHP010000016.1"/>
</dbReference>
<dbReference type="Gene3D" id="1.20.910.10">
    <property type="entry name" value="Heme oxygenase-like"/>
    <property type="match status" value="1"/>
</dbReference>
<reference evidence="2" key="1">
    <citation type="journal article" date="2019" name="Int. J. Syst. Evol. Microbiol.">
        <title>The Global Catalogue of Microorganisms (GCM) 10K type strain sequencing project: providing services to taxonomists for standard genome sequencing and annotation.</title>
        <authorList>
            <consortium name="The Broad Institute Genomics Platform"/>
            <consortium name="The Broad Institute Genome Sequencing Center for Infectious Disease"/>
            <person name="Wu L."/>
            <person name="Ma J."/>
        </authorList>
    </citation>
    <scope>NUCLEOTIDE SEQUENCE [LARGE SCALE GENOMIC DNA]</scope>
    <source>
        <strain evidence="2">JCM 3338</strain>
    </source>
</reference>
<dbReference type="SUPFAM" id="SSF48613">
    <property type="entry name" value="Heme oxygenase-like"/>
    <property type="match status" value="1"/>
</dbReference>
<dbReference type="EMBL" id="JBHUHP010000016">
    <property type="protein sequence ID" value="MFD2093319.1"/>
    <property type="molecule type" value="Genomic_DNA"/>
</dbReference>
<keyword evidence="2" id="KW-1185">Reference proteome</keyword>
<organism evidence="1 2">
    <name type="scientific">Blastococcus deserti</name>
    <dbReference type="NCBI Taxonomy" id="2259033"/>
    <lineage>
        <taxon>Bacteria</taxon>
        <taxon>Bacillati</taxon>
        <taxon>Actinomycetota</taxon>
        <taxon>Actinomycetes</taxon>
        <taxon>Geodermatophilales</taxon>
        <taxon>Geodermatophilaceae</taxon>
        <taxon>Blastococcus</taxon>
    </lineage>
</organism>
<accession>A0ABW4XH26</accession>
<proteinExistence type="predicted"/>
<gene>
    <name evidence="1" type="ORF">ACFSHS_17290</name>
</gene>
<comment type="caution">
    <text evidence="1">The sequence shown here is derived from an EMBL/GenBank/DDBJ whole genome shotgun (WGS) entry which is preliminary data.</text>
</comment>
<evidence type="ECO:0000313" key="1">
    <source>
        <dbReference type="EMBL" id="MFD2093319.1"/>
    </source>
</evidence>
<name>A0ABW4XH26_9ACTN</name>
<evidence type="ECO:0000313" key="2">
    <source>
        <dbReference type="Proteomes" id="UP001597402"/>
    </source>
</evidence>